<gene>
    <name evidence="1" type="ORF">EDD36DRAFT_316054</name>
</gene>
<dbReference type="AlphaFoldDB" id="A0AAN6DSE8"/>
<accession>A0AAN6DSE8</accession>
<dbReference type="Proteomes" id="UP001203852">
    <property type="component" value="Unassembled WGS sequence"/>
</dbReference>
<reference evidence="1" key="1">
    <citation type="journal article" date="2022" name="bioRxiv">
        <title>Deciphering the potential niche of two novel black yeast fungi from a biological soil crust based on their genomes, phenotypes, and melanin regulation.</title>
        <authorList>
            <consortium name="DOE Joint Genome Institute"/>
            <person name="Carr E.C."/>
            <person name="Barton Q."/>
            <person name="Grambo S."/>
            <person name="Sullivan M."/>
            <person name="Renfro C.M."/>
            <person name="Kuo A."/>
            <person name="Pangilinan J."/>
            <person name="Lipzen A."/>
            <person name="Keymanesh K."/>
            <person name="Savage E."/>
            <person name="Barry K."/>
            <person name="Grigoriev I.V."/>
            <person name="Riekhof W.R."/>
            <person name="Harris S.S."/>
        </authorList>
    </citation>
    <scope>NUCLEOTIDE SEQUENCE</scope>
    <source>
        <strain evidence="1">JF 03-4F</strain>
    </source>
</reference>
<name>A0AAN6DSE8_9EURO</name>
<organism evidence="1 2">
    <name type="scientific">Exophiala viscosa</name>
    <dbReference type="NCBI Taxonomy" id="2486360"/>
    <lineage>
        <taxon>Eukaryota</taxon>
        <taxon>Fungi</taxon>
        <taxon>Dikarya</taxon>
        <taxon>Ascomycota</taxon>
        <taxon>Pezizomycotina</taxon>
        <taxon>Eurotiomycetes</taxon>
        <taxon>Chaetothyriomycetidae</taxon>
        <taxon>Chaetothyriales</taxon>
        <taxon>Herpotrichiellaceae</taxon>
        <taxon>Exophiala</taxon>
    </lineage>
</organism>
<evidence type="ECO:0000313" key="1">
    <source>
        <dbReference type="EMBL" id="KAI1611218.1"/>
    </source>
</evidence>
<protein>
    <submittedName>
        <fullName evidence="1">Uncharacterized protein</fullName>
    </submittedName>
</protein>
<evidence type="ECO:0000313" key="2">
    <source>
        <dbReference type="Proteomes" id="UP001203852"/>
    </source>
</evidence>
<keyword evidence="2" id="KW-1185">Reference proteome</keyword>
<proteinExistence type="predicted"/>
<comment type="caution">
    <text evidence="1">The sequence shown here is derived from an EMBL/GenBank/DDBJ whole genome shotgun (WGS) entry which is preliminary data.</text>
</comment>
<sequence length="532" mass="61985">MNQAVTVVSARIQKTLLQRAGFKLGDPNQFHGLKFEDVATLMFLLRRCCVPCEILQLVLSVVIPKGIDTPKQHFPHIGIRTIRWSRITDVDRRFVFFLQTLVKPFQTLCPHIVITKLNELYPNLFVCGSNIFEEVDHSLDRARNISFVDELRWRFDEISKDASDAYALTHQLEFATPTDALLRRRQIVQQALDLNVAIEARRASEALYKECYDILCKTSRQNKPQPGLELHVFANEQGDSPHLAYRMTVALPNADRETDVLVEGPIRPQPTGQIESDFSSACGSIRRALPAFFTILQNQTFRLQTLQAHGRRKSDCNSSQWVAFLESVKTRNSQVRRFRTQEKLELALQIVETGFFLLGTSWLRHLDGSFVHVNNCGELHQQRFVLTFAGRADANLNHVEPQLFHIGTLLTELALFTQCRIKSWQVDTGYEYDLAFFCDERKKHLSLPPRDMLIYLQRKSDVGKLKQYYTAVQFCLQQSENFHPEWYREHWDIDDWEERKAAYAELLKEYYTQVYKPLKELNRRSQESKRRQ</sequence>
<dbReference type="EMBL" id="MU404357">
    <property type="protein sequence ID" value="KAI1611218.1"/>
    <property type="molecule type" value="Genomic_DNA"/>
</dbReference>